<evidence type="ECO:0000256" key="6">
    <source>
        <dbReference type="ARBA" id="ARBA00023163"/>
    </source>
</evidence>
<feature type="domain" description="Zn(2)-C6 fungal-type" evidence="9">
    <location>
        <begin position="27"/>
        <end position="57"/>
    </location>
</feature>
<feature type="region of interest" description="Disordered" evidence="8">
    <location>
        <begin position="948"/>
        <end position="975"/>
    </location>
</feature>
<comment type="subcellular location">
    <subcellularLocation>
        <location evidence="1">Nucleus</location>
    </subcellularLocation>
</comment>
<evidence type="ECO:0000256" key="7">
    <source>
        <dbReference type="ARBA" id="ARBA00023242"/>
    </source>
</evidence>
<dbReference type="PROSITE" id="PS00463">
    <property type="entry name" value="ZN2_CY6_FUNGAL_1"/>
    <property type="match status" value="1"/>
</dbReference>
<dbReference type="GO" id="GO:0000981">
    <property type="term" value="F:DNA-binding transcription factor activity, RNA polymerase II-specific"/>
    <property type="evidence" value="ECO:0007669"/>
    <property type="project" value="InterPro"/>
</dbReference>
<dbReference type="SMART" id="SM00906">
    <property type="entry name" value="Fungal_trans"/>
    <property type="match status" value="1"/>
</dbReference>
<dbReference type="SUPFAM" id="SSF52540">
    <property type="entry name" value="P-loop containing nucleoside triphosphate hydrolases"/>
    <property type="match status" value="1"/>
</dbReference>
<evidence type="ECO:0000256" key="2">
    <source>
        <dbReference type="ARBA" id="ARBA00022723"/>
    </source>
</evidence>
<accession>A0A9Q9RGE2</accession>
<dbReference type="InterPro" id="IPR036864">
    <property type="entry name" value="Zn2-C6_fun-type_DNA-bd_sf"/>
</dbReference>
<evidence type="ECO:0000313" key="11">
    <source>
        <dbReference type="Proteomes" id="UP000760494"/>
    </source>
</evidence>
<dbReference type="InterPro" id="IPR001138">
    <property type="entry name" value="Zn2Cys6_DnaBD"/>
</dbReference>
<reference evidence="10" key="1">
    <citation type="submission" date="2019-05" db="EMBL/GenBank/DDBJ databases">
        <authorList>
            <person name="Piombo E."/>
        </authorList>
    </citation>
    <scope>NUCLEOTIDE SEQUENCE</scope>
    <source>
        <strain evidence="10">C2S</strain>
    </source>
</reference>
<sequence>MSSQGNGVIMVADDGPSQRPPKSLAKACLACRTKKIRCDAVKPECGNCASQKRECMYRKETPRKRPTFSQIAKLQRDLAALKVFLLTLKRSSPEEREKLLDAAVDEDGAVNLLDSTEPGPPEEASSRKNTSQPIDRSATTPIVSSDDELNIANFISVDDAGTTNSFGPSSALHNPARNDRGTPSSRQSTTTTEHVKNELIANAALQRHLEHRLTRHATIAGEPTELALHLLNLHWARQHHTFLLTYRPVVMRDLECSGPYCSAFMLNAIFACCSKFSPRPDVRDDPDDASSVGRRFFKRCDELLSSEYLLIRPHISTIVGLVLLGSTYNARGETSKGWLYTGYALRMVYDLGLHLDPKQTTEDPEELEIRRRVFWGVFVCDKLQSLYMGRPVAINLRDSQVSREFLDLYEEMEPFYPSVLATGSSSRLDENMGDAIPRYSVSTFQQLCLLSKIMTTIINRFYVVGATFSNAQIDLQKIEQALHQWRHKLPSELDFQPWLSTSTAVQTPNIMVLQNVYYSLIILVHRPFISDDHLRSTATAGRSWEQCTVAARSITSIASVYKSTYGLNGAPYVLAYTVYVACTIHVRNAASQSQTRDHLTMLKSSLECLDELCTANPGVAKPANSIRRLIEANHLNLVTEEPHSCRQNDMSFDLDIIHSTFSVNELSNTGSDMFRMADFEYGMPIDPLFGWINVSTPLLEEETPVLTKRRASAGFCKDSSGVLNYPEARSINNDQIPKPKVIYADSCGSKYGKWSLFNQVESWQMEVAVETVKTGTTLIENTVPTTRYGDLKTADLVEIEGFRSTAAVIHEYLHGKASRPLLIAVFGQPGTGKSFGVKEVIKTVLSSFGKGLKKDWKPIEANLSQFKDQSDLSGIFDDVRDMTISGDIPAVLFDEFDSALDKQALGWLKYLLAPMQDGKYLQSGSVRSLGRAIFVFIGGTSSTFEDFTGESINSKKDDESQSQTNDAQSLQKQKWAIKDKGAKKPDFVSRLSAHINVAGPNKSGNNKDDKMWVMRRAMLLRNMLERRLGTKDKADKSISVDETLLTALLKHEKIPHGSRSMELLLQMSRLSEGQKFDLSALPSDNQLGMHVDLEEFQKDLATACFEQDIRPIDTVLYNRHMWCTWEAKENVAKSKAQPMPSGETSSPQRKEQLDISVEESGVGQSVINLMA</sequence>
<dbReference type="GO" id="GO:0003677">
    <property type="term" value="F:DNA binding"/>
    <property type="evidence" value="ECO:0007669"/>
    <property type="project" value="UniProtKB-KW"/>
</dbReference>
<feature type="compositionally biased region" description="Polar residues" evidence="8">
    <location>
        <begin position="181"/>
        <end position="192"/>
    </location>
</feature>
<dbReference type="GO" id="GO:0008270">
    <property type="term" value="F:zinc ion binding"/>
    <property type="evidence" value="ECO:0007669"/>
    <property type="project" value="InterPro"/>
</dbReference>
<protein>
    <recommendedName>
        <fullName evidence="9">Zn(2)-C6 fungal-type domain-containing protein</fullName>
    </recommendedName>
</protein>
<keyword evidence="5" id="KW-0238">DNA-binding</keyword>
<dbReference type="Proteomes" id="UP000760494">
    <property type="component" value="Unassembled WGS sequence"/>
</dbReference>
<keyword evidence="7" id="KW-0539">Nucleus</keyword>
<evidence type="ECO:0000256" key="3">
    <source>
        <dbReference type="ARBA" id="ARBA00022833"/>
    </source>
</evidence>
<keyword evidence="4" id="KW-0805">Transcription regulation</keyword>
<keyword evidence="3" id="KW-0862">Zinc</keyword>
<dbReference type="CDD" id="cd00067">
    <property type="entry name" value="GAL4"/>
    <property type="match status" value="1"/>
</dbReference>
<dbReference type="InterPro" id="IPR007219">
    <property type="entry name" value="XnlR_reg_dom"/>
</dbReference>
<feature type="compositionally biased region" description="Polar residues" evidence="8">
    <location>
        <begin position="961"/>
        <end position="972"/>
    </location>
</feature>
<dbReference type="CDD" id="cd12148">
    <property type="entry name" value="fungal_TF_MHR"/>
    <property type="match status" value="1"/>
</dbReference>
<dbReference type="Pfam" id="PF04082">
    <property type="entry name" value="Fungal_trans"/>
    <property type="match status" value="1"/>
</dbReference>
<organism evidence="10 11">
    <name type="scientific">Fusarium fujikuroi</name>
    <name type="common">Bakanae and foot rot disease fungus</name>
    <name type="synonym">Gibberella fujikuroi</name>
    <dbReference type="NCBI Taxonomy" id="5127"/>
    <lineage>
        <taxon>Eukaryota</taxon>
        <taxon>Fungi</taxon>
        <taxon>Dikarya</taxon>
        <taxon>Ascomycota</taxon>
        <taxon>Pezizomycotina</taxon>
        <taxon>Sordariomycetes</taxon>
        <taxon>Hypocreomycetidae</taxon>
        <taxon>Hypocreales</taxon>
        <taxon>Nectriaceae</taxon>
        <taxon>Fusarium</taxon>
        <taxon>Fusarium fujikuroi species complex</taxon>
    </lineage>
</organism>
<proteinExistence type="predicted"/>
<dbReference type="AlphaFoldDB" id="A0A9Q9RGE2"/>
<evidence type="ECO:0000313" key="10">
    <source>
        <dbReference type="EMBL" id="VTT60382.1"/>
    </source>
</evidence>
<evidence type="ECO:0000256" key="5">
    <source>
        <dbReference type="ARBA" id="ARBA00023125"/>
    </source>
</evidence>
<dbReference type="InterPro" id="IPR051615">
    <property type="entry name" value="Transcr_Regulatory_Elem"/>
</dbReference>
<gene>
    <name evidence="10" type="ORF">C2S_4084</name>
</gene>
<feature type="compositionally biased region" description="Polar residues" evidence="8">
    <location>
        <begin position="127"/>
        <end position="143"/>
    </location>
</feature>
<keyword evidence="2" id="KW-0479">Metal-binding</keyword>
<dbReference type="SUPFAM" id="SSF57701">
    <property type="entry name" value="Zn2/Cys6 DNA-binding domain"/>
    <property type="match status" value="1"/>
</dbReference>
<keyword evidence="6" id="KW-0804">Transcription</keyword>
<dbReference type="SMART" id="SM00066">
    <property type="entry name" value="GAL4"/>
    <property type="match status" value="1"/>
</dbReference>
<dbReference type="PANTHER" id="PTHR31313">
    <property type="entry name" value="TY1 ENHANCER ACTIVATOR"/>
    <property type="match status" value="1"/>
</dbReference>
<dbReference type="EMBL" id="CABFJX010000046">
    <property type="protein sequence ID" value="VTT60382.1"/>
    <property type="molecule type" value="Genomic_DNA"/>
</dbReference>
<feature type="region of interest" description="Disordered" evidence="8">
    <location>
        <begin position="1132"/>
        <end position="1152"/>
    </location>
</feature>
<feature type="region of interest" description="Disordered" evidence="8">
    <location>
        <begin position="1"/>
        <end position="20"/>
    </location>
</feature>
<dbReference type="PANTHER" id="PTHR31313:SF86">
    <property type="entry name" value="ZN(2)-C6 FUNGAL-TYPE DOMAIN-CONTAINING PROTEIN"/>
    <property type="match status" value="1"/>
</dbReference>
<feature type="region of interest" description="Disordered" evidence="8">
    <location>
        <begin position="165"/>
        <end position="194"/>
    </location>
</feature>
<feature type="region of interest" description="Disordered" evidence="8">
    <location>
        <begin position="109"/>
        <end position="143"/>
    </location>
</feature>
<dbReference type="InterPro" id="IPR027417">
    <property type="entry name" value="P-loop_NTPase"/>
</dbReference>
<dbReference type="GO" id="GO:0005634">
    <property type="term" value="C:nucleus"/>
    <property type="evidence" value="ECO:0007669"/>
    <property type="project" value="UniProtKB-SubCell"/>
</dbReference>
<comment type="caution">
    <text evidence="10">The sequence shown here is derived from an EMBL/GenBank/DDBJ whole genome shotgun (WGS) entry which is preliminary data.</text>
</comment>
<dbReference type="GO" id="GO:0006351">
    <property type="term" value="P:DNA-templated transcription"/>
    <property type="evidence" value="ECO:0007669"/>
    <property type="project" value="InterPro"/>
</dbReference>
<evidence type="ECO:0000256" key="8">
    <source>
        <dbReference type="SAM" id="MobiDB-lite"/>
    </source>
</evidence>
<evidence type="ECO:0000256" key="4">
    <source>
        <dbReference type="ARBA" id="ARBA00023015"/>
    </source>
</evidence>
<evidence type="ECO:0000259" key="9">
    <source>
        <dbReference type="PROSITE" id="PS50048"/>
    </source>
</evidence>
<dbReference type="PROSITE" id="PS50048">
    <property type="entry name" value="ZN2_CY6_FUNGAL_2"/>
    <property type="match status" value="1"/>
</dbReference>
<dbReference type="Pfam" id="PF00172">
    <property type="entry name" value="Zn_clus"/>
    <property type="match status" value="1"/>
</dbReference>
<dbReference type="Gene3D" id="4.10.240.10">
    <property type="entry name" value="Zn(2)-C6 fungal-type DNA-binding domain"/>
    <property type="match status" value="1"/>
</dbReference>
<evidence type="ECO:0000256" key="1">
    <source>
        <dbReference type="ARBA" id="ARBA00004123"/>
    </source>
</evidence>
<name>A0A9Q9RGE2_FUSFU</name>